<dbReference type="InterPro" id="IPR041483">
    <property type="entry name" value="TetR_C_34"/>
</dbReference>
<feature type="DNA-binding region" description="H-T-H motif" evidence="2">
    <location>
        <begin position="40"/>
        <end position="59"/>
    </location>
</feature>
<organism evidence="4 5">
    <name type="scientific">Allohahella marinimesophila</name>
    <dbReference type="NCBI Taxonomy" id="1054972"/>
    <lineage>
        <taxon>Bacteria</taxon>
        <taxon>Pseudomonadati</taxon>
        <taxon>Pseudomonadota</taxon>
        <taxon>Gammaproteobacteria</taxon>
        <taxon>Oceanospirillales</taxon>
        <taxon>Hahellaceae</taxon>
        <taxon>Allohahella</taxon>
    </lineage>
</organism>
<protein>
    <submittedName>
        <fullName evidence="4">TetR/AcrR family transcriptional regulator</fullName>
    </submittedName>
</protein>
<accession>A0ABP7Q706</accession>
<dbReference type="InterPro" id="IPR009057">
    <property type="entry name" value="Homeodomain-like_sf"/>
</dbReference>
<name>A0ABP7Q706_9GAMM</name>
<evidence type="ECO:0000256" key="1">
    <source>
        <dbReference type="ARBA" id="ARBA00023125"/>
    </source>
</evidence>
<dbReference type="Proteomes" id="UP001501337">
    <property type="component" value="Unassembled WGS sequence"/>
</dbReference>
<reference evidence="5" key="1">
    <citation type="journal article" date="2019" name="Int. J. Syst. Evol. Microbiol.">
        <title>The Global Catalogue of Microorganisms (GCM) 10K type strain sequencing project: providing services to taxonomists for standard genome sequencing and annotation.</title>
        <authorList>
            <consortium name="The Broad Institute Genomics Platform"/>
            <consortium name="The Broad Institute Genome Sequencing Center for Infectious Disease"/>
            <person name="Wu L."/>
            <person name="Ma J."/>
        </authorList>
    </citation>
    <scope>NUCLEOTIDE SEQUENCE [LARGE SCALE GENOMIC DNA]</scope>
    <source>
        <strain evidence="5">JCM 17555</strain>
    </source>
</reference>
<evidence type="ECO:0000313" key="4">
    <source>
        <dbReference type="EMBL" id="GAA3976125.1"/>
    </source>
</evidence>
<dbReference type="EMBL" id="BAABBO010000019">
    <property type="protein sequence ID" value="GAA3976125.1"/>
    <property type="molecule type" value="Genomic_DNA"/>
</dbReference>
<dbReference type="InterPro" id="IPR001647">
    <property type="entry name" value="HTH_TetR"/>
</dbReference>
<dbReference type="PROSITE" id="PS50977">
    <property type="entry name" value="HTH_TETR_2"/>
    <property type="match status" value="1"/>
</dbReference>
<gene>
    <name evidence="4" type="ORF">GCM10022278_36210</name>
</gene>
<comment type="caution">
    <text evidence="4">The sequence shown here is derived from an EMBL/GenBank/DDBJ whole genome shotgun (WGS) entry which is preliminary data.</text>
</comment>
<feature type="domain" description="HTH tetR-type" evidence="3">
    <location>
        <begin position="17"/>
        <end position="77"/>
    </location>
</feature>
<keyword evidence="5" id="KW-1185">Reference proteome</keyword>
<proteinExistence type="predicted"/>
<dbReference type="Pfam" id="PF17929">
    <property type="entry name" value="TetR_C_34"/>
    <property type="match status" value="1"/>
</dbReference>
<dbReference type="RefSeq" id="WP_344809059.1">
    <property type="nucleotide sequence ID" value="NZ_BAABBO010000019.1"/>
</dbReference>
<dbReference type="Gene3D" id="1.10.357.10">
    <property type="entry name" value="Tetracycline Repressor, domain 2"/>
    <property type="match status" value="1"/>
</dbReference>
<dbReference type="Pfam" id="PF00440">
    <property type="entry name" value="TetR_N"/>
    <property type="match status" value="1"/>
</dbReference>
<evidence type="ECO:0000313" key="5">
    <source>
        <dbReference type="Proteomes" id="UP001501337"/>
    </source>
</evidence>
<sequence length="223" mass="24987">MSEQPRRSRAIDIEDKVKRRSDIERAAAELLIQDTDTLPSVSDIARAAGLAKGTLYLYFDTKETIYFAILARHYCTLLAALDEFFNNDKQTADPIDAAVGLIADFVRLNPDFMPLACQSAAVLERKVDEEVIVEFKSRLLTDMERVSISICRRIAGLTEADCVQLLIQTHAMLLGLWQMQHLPAEVNCILRSRGLAALIPEFDSGIRRALRQLWQGALLVRAG</sequence>
<keyword evidence="1 2" id="KW-0238">DNA-binding</keyword>
<evidence type="ECO:0000259" key="3">
    <source>
        <dbReference type="PROSITE" id="PS50977"/>
    </source>
</evidence>
<evidence type="ECO:0000256" key="2">
    <source>
        <dbReference type="PROSITE-ProRule" id="PRU00335"/>
    </source>
</evidence>
<dbReference type="SUPFAM" id="SSF46689">
    <property type="entry name" value="Homeodomain-like"/>
    <property type="match status" value="1"/>
</dbReference>